<dbReference type="Gene3D" id="1.25.40.20">
    <property type="entry name" value="Ankyrin repeat-containing domain"/>
    <property type="match status" value="1"/>
</dbReference>
<dbReference type="InterPro" id="IPR031359">
    <property type="entry name" value="NACHT_N"/>
</dbReference>
<dbReference type="AlphaFoldDB" id="A0A8H8BRT2"/>
<dbReference type="PROSITE" id="PS50088">
    <property type="entry name" value="ANK_REPEAT"/>
    <property type="match status" value="3"/>
</dbReference>
<dbReference type="Pfam" id="PF22939">
    <property type="entry name" value="WHD_GPIID"/>
    <property type="match status" value="1"/>
</dbReference>
<feature type="domain" description="NACHT" evidence="4">
    <location>
        <begin position="443"/>
        <end position="591"/>
    </location>
</feature>
<evidence type="ECO:0000256" key="3">
    <source>
        <dbReference type="SAM" id="MobiDB-lite"/>
    </source>
</evidence>
<dbReference type="EMBL" id="JAFJYH010000051">
    <property type="protein sequence ID" value="KAG4422285.1"/>
    <property type="molecule type" value="Genomic_DNA"/>
</dbReference>
<protein>
    <recommendedName>
        <fullName evidence="4">NACHT domain-containing protein</fullName>
    </recommendedName>
</protein>
<organism evidence="5 6">
    <name type="scientific">Cadophora malorum</name>
    <dbReference type="NCBI Taxonomy" id="108018"/>
    <lineage>
        <taxon>Eukaryota</taxon>
        <taxon>Fungi</taxon>
        <taxon>Dikarya</taxon>
        <taxon>Ascomycota</taxon>
        <taxon>Pezizomycotina</taxon>
        <taxon>Leotiomycetes</taxon>
        <taxon>Helotiales</taxon>
        <taxon>Ploettnerulaceae</taxon>
        <taxon>Cadophora</taxon>
    </lineage>
</organism>
<dbReference type="Proteomes" id="UP000664132">
    <property type="component" value="Unassembled WGS sequence"/>
</dbReference>
<reference evidence="5" key="1">
    <citation type="submission" date="2021-02" db="EMBL/GenBank/DDBJ databases">
        <title>Genome sequence Cadophora malorum strain M34.</title>
        <authorList>
            <person name="Stefanovic E."/>
            <person name="Vu D."/>
            <person name="Scully C."/>
            <person name="Dijksterhuis J."/>
            <person name="Roader J."/>
            <person name="Houbraken J."/>
        </authorList>
    </citation>
    <scope>NUCLEOTIDE SEQUENCE</scope>
    <source>
        <strain evidence="5">M34</strain>
    </source>
</reference>
<dbReference type="SUPFAM" id="SSF48403">
    <property type="entry name" value="Ankyrin repeat"/>
    <property type="match status" value="1"/>
</dbReference>
<dbReference type="InterPro" id="IPR027417">
    <property type="entry name" value="P-loop_NTPase"/>
</dbReference>
<feature type="region of interest" description="Disordered" evidence="3">
    <location>
        <begin position="67"/>
        <end position="101"/>
    </location>
</feature>
<dbReference type="InterPro" id="IPR054471">
    <property type="entry name" value="GPIID_WHD"/>
</dbReference>
<evidence type="ECO:0000313" key="5">
    <source>
        <dbReference type="EMBL" id="KAG4422285.1"/>
    </source>
</evidence>
<gene>
    <name evidence="5" type="ORF">IFR04_004551</name>
</gene>
<dbReference type="Pfam" id="PF17100">
    <property type="entry name" value="NACHT_N"/>
    <property type="match status" value="1"/>
</dbReference>
<keyword evidence="2" id="KW-0040">ANK repeat</keyword>
<feature type="repeat" description="ANK" evidence="2">
    <location>
        <begin position="1016"/>
        <end position="1048"/>
    </location>
</feature>
<evidence type="ECO:0000259" key="4">
    <source>
        <dbReference type="PROSITE" id="PS50837"/>
    </source>
</evidence>
<name>A0A8H8BRT2_9HELO</name>
<proteinExistence type="predicted"/>
<dbReference type="Pfam" id="PF24883">
    <property type="entry name" value="NPHP3_N"/>
    <property type="match status" value="1"/>
</dbReference>
<dbReference type="Gene3D" id="3.40.50.300">
    <property type="entry name" value="P-loop containing nucleotide triphosphate hydrolases"/>
    <property type="match status" value="1"/>
</dbReference>
<accession>A0A8H8BRT2</accession>
<dbReference type="InterPro" id="IPR002110">
    <property type="entry name" value="Ankyrin_rpt"/>
</dbReference>
<evidence type="ECO:0000256" key="1">
    <source>
        <dbReference type="ARBA" id="ARBA00022737"/>
    </source>
</evidence>
<sequence length="1196" mass="133754">MASSSTKGSSGPGESKPRLRDRLFGRSKKSSPDVSRARVTESTSSISGPIAEDRVLSHDENIQLALRPATQSGPLNDTNHTSNAVASNVENDGPIGVDPAESRACTITEQVLRPIREVWDEAYEDLRAEDEDLITKYEAKLRETMYGALANAAVGGPQKQVLMDAVVNKRLEQYKEDNWKVKVFGEQFLIKDVAKTLGGIIKYMDKNVGYALKSNPMASIGWAGVMVFVPLLLNPSDQEKALLEGLASVSDVLVRSTIQENMYFRRWEDNTDKNDRADFMPSHKGYRDTLKAVYIQVLKYQATSVCYFTNNGALRILQDMGKWHEWEDLLKDLKMRDEAMCRTYNLLNDVKLEVEFGKLDERHGEMVDIFTSGFSDVAALRRAIERAQHDKKRTELLDWLSSVDPSLNYNNARGKHENGGQGTGDWLIRDNEDFNRWKLAPNSLMWLNGKAGSGKSVLSSSVIDHLKTAYQGDPQVALAYFYFSFNDEQKQTAVGMMESIIKQICCCRPDTPLSIKALEDLKARGHRPDLKTLQESFAEILRGFSNVFVIIDALDECPDSDLDHGREVLLDCLANIHGKRLSNLHMFLTSRREKDIEASYVSLETESDKWDIDLSAYQPAIAYDIGLLIDRTLCSKSYNSWPKKLKDEARERLIENADGMFQYISCQFEALRSLHQPKEIKQALRALPNGLDATYDRMLESITPEKQKQVARALQWLCFSLRPLLLEEVAEAFILDPGARVPFDEENRLLTTDAILGLLRGLVTEIPRYIDDFDEGHYARHETDVVEIRLAHFSVKEYLVSDRMPSSIASAFAIEETDAHVHITESCLAYHLHLSKTPIATEELLRQYQLWEYIVQYWPKHLDLLPDDKCTPSITNGALTVFTRGSQALLNMARIRNPDEWDQGPKWETAVDELAPPLYHACSINVLRLTGLILEADDVSVIDEISTKGKYGFALQAAATKGHEAIVQLLLNKGADVNTQGGEMGTALQAAAFHDYEAIVQLLLNNGADVNAQGGHFGNALQRAVFGGSEAIVQLLLNKGADMNAQGGHFGNALQAAGYRRREAIVQLLLNKGADVNAQGGYYGNALQAASFGGSEAIVQFSLDKGADVNAKGGEFGNALQAAVCWDRWEIGELLLLRGAEIDPPGPEWEELLARVEEEWSAAGVNRLSKLQENPTVEGLRQMRKEEDEERERKRK</sequence>
<dbReference type="Pfam" id="PF12796">
    <property type="entry name" value="Ank_2"/>
    <property type="match status" value="2"/>
</dbReference>
<dbReference type="SUPFAM" id="SSF52540">
    <property type="entry name" value="P-loop containing nucleoside triphosphate hydrolases"/>
    <property type="match status" value="1"/>
</dbReference>
<dbReference type="InterPro" id="IPR056884">
    <property type="entry name" value="NPHP3-like_N"/>
</dbReference>
<feature type="repeat" description="ANK" evidence="2">
    <location>
        <begin position="983"/>
        <end position="1015"/>
    </location>
</feature>
<dbReference type="InterPro" id="IPR007111">
    <property type="entry name" value="NACHT_NTPase"/>
</dbReference>
<feature type="compositionally biased region" description="Polar residues" evidence="3">
    <location>
        <begin position="69"/>
        <end position="90"/>
    </location>
</feature>
<dbReference type="OrthoDB" id="4772757at2759"/>
<keyword evidence="1" id="KW-0677">Repeat</keyword>
<dbReference type="PROSITE" id="PS50837">
    <property type="entry name" value="NACHT"/>
    <property type="match status" value="1"/>
</dbReference>
<evidence type="ECO:0000256" key="2">
    <source>
        <dbReference type="PROSITE-ProRule" id="PRU00023"/>
    </source>
</evidence>
<feature type="repeat" description="ANK" evidence="2">
    <location>
        <begin position="954"/>
        <end position="982"/>
    </location>
</feature>
<dbReference type="PANTHER" id="PTHR10039">
    <property type="entry name" value="AMELOGENIN"/>
    <property type="match status" value="1"/>
</dbReference>
<dbReference type="InterPro" id="IPR036770">
    <property type="entry name" value="Ankyrin_rpt-contain_sf"/>
</dbReference>
<dbReference type="PROSITE" id="PS50297">
    <property type="entry name" value="ANK_REP_REGION"/>
    <property type="match status" value="2"/>
</dbReference>
<dbReference type="Pfam" id="PF00023">
    <property type="entry name" value="Ank"/>
    <property type="match status" value="1"/>
</dbReference>
<feature type="region of interest" description="Disordered" evidence="3">
    <location>
        <begin position="1171"/>
        <end position="1196"/>
    </location>
</feature>
<feature type="compositionally biased region" description="Basic and acidic residues" evidence="3">
    <location>
        <begin position="15"/>
        <end position="24"/>
    </location>
</feature>
<feature type="region of interest" description="Disordered" evidence="3">
    <location>
        <begin position="1"/>
        <end position="54"/>
    </location>
</feature>
<dbReference type="SMART" id="SM00248">
    <property type="entry name" value="ANK"/>
    <property type="match status" value="7"/>
</dbReference>
<keyword evidence="6" id="KW-1185">Reference proteome</keyword>
<dbReference type="PANTHER" id="PTHR10039:SF16">
    <property type="entry name" value="GPI INOSITOL-DEACYLASE"/>
    <property type="match status" value="1"/>
</dbReference>
<evidence type="ECO:0000313" key="6">
    <source>
        <dbReference type="Proteomes" id="UP000664132"/>
    </source>
</evidence>
<comment type="caution">
    <text evidence="5">The sequence shown here is derived from an EMBL/GenBank/DDBJ whole genome shotgun (WGS) entry which is preliminary data.</text>
</comment>